<reference evidence="2 3" key="1">
    <citation type="submission" date="2019-06" db="EMBL/GenBank/DDBJ databases">
        <title>Sequencing the genomes of 1000 actinobacteria strains.</title>
        <authorList>
            <person name="Klenk H.-P."/>
        </authorList>
    </citation>
    <scope>NUCLEOTIDE SEQUENCE [LARGE SCALE GENOMIC DNA]</scope>
    <source>
        <strain evidence="2 3">DSM 24683</strain>
    </source>
</reference>
<dbReference type="OrthoDB" id="9809391at2"/>
<evidence type="ECO:0000313" key="2">
    <source>
        <dbReference type="EMBL" id="TWD82538.1"/>
    </source>
</evidence>
<dbReference type="AlphaFoldDB" id="A0A561BUL3"/>
<organism evidence="2 3">
    <name type="scientific">Kribbella amoyensis</name>
    <dbReference type="NCBI Taxonomy" id="996641"/>
    <lineage>
        <taxon>Bacteria</taxon>
        <taxon>Bacillati</taxon>
        <taxon>Actinomycetota</taxon>
        <taxon>Actinomycetes</taxon>
        <taxon>Propionibacteriales</taxon>
        <taxon>Kribbellaceae</taxon>
        <taxon>Kribbella</taxon>
    </lineage>
</organism>
<name>A0A561BUL3_9ACTN</name>
<comment type="caution">
    <text evidence="2">The sequence shown here is derived from an EMBL/GenBank/DDBJ whole genome shotgun (WGS) entry which is preliminary data.</text>
</comment>
<evidence type="ECO:0000313" key="3">
    <source>
        <dbReference type="Proteomes" id="UP000318380"/>
    </source>
</evidence>
<protein>
    <submittedName>
        <fullName evidence="2">TipAS antibiotic-recognition protein</fullName>
    </submittedName>
</protein>
<dbReference type="EMBL" id="VIVK01000001">
    <property type="protein sequence ID" value="TWD82538.1"/>
    <property type="molecule type" value="Genomic_DNA"/>
</dbReference>
<gene>
    <name evidence="2" type="ORF">FB561_3671</name>
</gene>
<dbReference type="SUPFAM" id="SSF89082">
    <property type="entry name" value="Antibiotic binding domain of TipA-like multidrug resistance regulators"/>
    <property type="match status" value="1"/>
</dbReference>
<dbReference type="Gene3D" id="1.10.490.50">
    <property type="entry name" value="Antibiotic binding domain of TipA-like multidrug resistance regulators"/>
    <property type="match status" value="1"/>
</dbReference>
<evidence type="ECO:0000259" key="1">
    <source>
        <dbReference type="Pfam" id="PF07739"/>
    </source>
</evidence>
<accession>A0A561BUL3</accession>
<feature type="domain" description="TipAS antibiotic-recognition" evidence="1">
    <location>
        <begin position="30"/>
        <end position="145"/>
    </location>
</feature>
<dbReference type="Pfam" id="PF07739">
    <property type="entry name" value="TipAS"/>
    <property type="match status" value="1"/>
</dbReference>
<sequence>MTRRIQSPLSDAEKQEVWGDFADQAEASFDEVERRWGDSPAYAESARRVARYGKAEWQRINADGAVINTRIAELMDAGVGPDSEDAMDVAEAQRLHVSRWFYPMDHEFHVAKSVLYVQDPRFREGLEESTRPGAAGWLQLAIKANACRAGWAPRTAE</sequence>
<dbReference type="InterPro" id="IPR012925">
    <property type="entry name" value="TipAS_dom"/>
</dbReference>
<proteinExistence type="predicted"/>
<dbReference type="InterPro" id="IPR036244">
    <property type="entry name" value="TipA-like_antibiotic-bd"/>
</dbReference>
<dbReference type="RefSeq" id="WP_145808197.1">
    <property type="nucleotide sequence ID" value="NZ_VIVK01000001.1"/>
</dbReference>
<keyword evidence="3" id="KW-1185">Reference proteome</keyword>
<dbReference type="Proteomes" id="UP000318380">
    <property type="component" value="Unassembled WGS sequence"/>
</dbReference>